<sequence length="64" mass="7724">MEVYSLDEYIKIYYQGVKAEFARTQGVSPQQVSQWIKQDFIVIEHQLYSWRRDLIKPLNDQDSK</sequence>
<protein>
    <submittedName>
        <fullName evidence="1">Uncharacterized protein</fullName>
    </submittedName>
</protein>
<organism evidence="1 2">
    <name type="scientific">Xenorhabdus cabanillasii JM26</name>
    <dbReference type="NCBI Taxonomy" id="1427517"/>
    <lineage>
        <taxon>Bacteria</taxon>
        <taxon>Pseudomonadati</taxon>
        <taxon>Pseudomonadota</taxon>
        <taxon>Gammaproteobacteria</taxon>
        <taxon>Enterobacterales</taxon>
        <taxon>Morganellaceae</taxon>
        <taxon>Xenorhabdus</taxon>
    </lineage>
</organism>
<dbReference type="EMBL" id="CBXE010000036">
    <property type="protein sequence ID" value="CDL79969.1"/>
    <property type="molecule type" value="Genomic_DNA"/>
</dbReference>
<dbReference type="RefSeq" id="WP_038260576.1">
    <property type="nucleotide sequence ID" value="NZ_CAWLVK010000036.1"/>
</dbReference>
<dbReference type="GO" id="GO:0003677">
    <property type="term" value="F:DNA binding"/>
    <property type="evidence" value="ECO:0007669"/>
    <property type="project" value="InterPro"/>
</dbReference>
<comment type="caution">
    <text evidence="1">The sequence shown here is derived from an EMBL/GenBank/DDBJ whole genome shotgun (WGS) entry which is preliminary data.</text>
</comment>
<reference evidence="1 2" key="1">
    <citation type="submission" date="2013-11" db="EMBL/GenBank/DDBJ databases">
        <title>Draft genome sequence and annotation of the entomopathogenic bacterium, Xenorhabdus cabanillasi strain JM26.</title>
        <authorList>
            <person name="Gualtieri M."/>
            <person name="Ogier J.C."/>
            <person name="Pages S."/>
            <person name="Givaudan A."/>
            <person name="Gaudriault S."/>
        </authorList>
    </citation>
    <scope>NUCLEOTIDE SEQUENCE [LARGE SCALE GENOMIC DNA]</scope>
    <source>
        <strain evidence="1 2">JM26</strain>
    </source>
</reference>
<dbReference type="Gene3D" id="1.10.260.40">
    <property type="entry name" value="lambda repressor-like DNA-binding domains"/>
    <property type="match status" value="1"/>
</dbReference>
<dbReference type="Proteomes" id="UP000019197">
    <property type="component" value="Unassembled WGS sequence"/>
</dbReference>
<dbReference type="OrthoDB" id="6638084at2"/>
<dbReference type="AlphaFoldDB" id="W1INH3"/>
<evidence type="ECO:0000313" key="1">
    <source>
        <dbReference type="EMBL" id="CDL79969.1"/>
    </source>
</evidence>
<gene>
    <name evidence="1" type="ORF">XCR1_1300015</name>
</gene>
<name>W1INH3_9GAMM</name>
<dbReference type="InterPro" id="IPR010982">
    <property type="entry name" value="Lambda_DNA-bd_dom_sf"/>
</dbReference>
<accession>W1INH3</accession>
<evidence type="ECO:0000313" key="2">
    <source>
        <dbReference type="Proteomes" id="UP000019197"/>
    </source>
</evidence>
<proteinExistence type="predicted"/>